<proteinExistence type="predicted"/>
<organism evidence="2 3">
    <name type="scientific">Auricularia subglabra (strain TFB-10046 / SS5)</name>
    <name type="common">White-rot fungus</name>
    <name type="synonym">Auricularia delicata (strain TFB10046)</name>
    <dbReference type="NCBI Taxonomy" id="717982"/>
    <lineage>
        <taxon>Eukaryota</taxon>
        <taxon>Fungi</taxon>
        <taxon>Dikarya</taxon>
        <taxon>Basidiomycota</taxon>
        <taxon>Agaricomycotina</taxon>
        <taxon>Agaricomycetes</taxon>
        <taxon>Auriculariales</taxon>
        <taxon>Auriculariaceae</taxon>
        <taxon>Auricularia</taxon>
    </lineage>
</organism>
<dbReference type="KEGG" id="adl:AURDEDRAFT_178701"/>
<name>J0WKG8_AURST</name>
<protein>
    <submittedName>
        <fullName evidence="2">Uncharacterized protein</fullName>
    </submittedName>
</protein>
<evidence type="ECO:0000256" key="1">
    <source>
        <dbReference type="SAM" id="MobiDB-lite"/>
    </source>
</evidence>
<reference evidence="3" key="1">
    <citation type="journal article" date="2012" name="Science">
        <title>The Paleozoic origin of enzymatic lignin decomposition reconstructed from 31 fungal genomes.</title>
        <authorList>
            <person name="Floudas D."/>
            <person name="Binder M."/>
            <person name="Riley R."/>
            <person name="Barry K."/>
            <person name="Blanchette R.A."/>
            <person name="Henrissat B."/>
            <person name="Martinez A.T."/>
            <person name="Otillar R."/>
            <person name="Spatafora J.W."/>
            <person name="Yadav J.S."/>
            <person name="Aerts A."/>
            <person name="Benoit I."/>
            <person name="Boyd A."/>
            <person name="Carlson A."/>
            <person name="Copeland A."/>
            <person name="Coutinho P.M."/>
            <person name="de Vries R.P."/>
            <person name="Ferreira P."/>
            <person name="Findley K."/>
            <person name="Foster B."/>
            <person name="Gaskell J."/>
            <person name="Glotzer D."/>
            <person name="Gorecki P."/>
            <person name="Heitman J."/>
            <person name="Hesse C."/>
            <person name="Hori C."/>
            <person name="Igarashi K."/>
            <person name="Jurgens J.A."/>
            <person name="Kallen N."/>
            <person name="Kersten P."/>
            <person name="Kohler A."/>
            <person name="Kuees U."/>
            <person name="Kumar T.K.A."/>
            <person name="Kuo A."/>
            <person name="LaButti K."/>
            <person name="Larrondo L.F."/>
            <person name="Lindquist E."/>
            <person name="Ling A."/>
            <person name="Lombard V."/>
            <person name="Lucas S."/>
            <person name="Lundell T."/>
            <person name="Martin R."/>
            <person name="McLaughlin D.J."/>
            <person name="Morgenstern I."/>
            <person name="Morin E."/>
            <person name="Murat C."/>
            <person name="Nagy L.G."/>
            <person name="Nolan M."/>
            <person name="Ohm R.A."/>
            <person name="Patyshakuliyeva A."/>
            <person name="Rokas A."/>
            <person name="Ruiz-Duenas F.J."/>
            <person name="Sabat G."/>
            <person name="Salamov A."/>
            <person name="Samejima M."/>
            <person name="Schmutz J."/>
            <person name="Slot J.C."/>
            <person name="St John F."/>
            <person name="Stenlid J."/>
            <person name="Sun H."/>
            <person name="Sun S."/>
            <person name="Syed K."/>
            <person name="Tsang A."/>
            <person name="Wiebenga A."/>
            <person name="Young D."/>
            <person name="Pisabarro A."/>
            <person name="Eastwood D.C."/>
            <person name="Martin F."/>
            <person name="Cullen D."/>
            <person name="Grigoriev I.V."/>
            <person name="Hibbett D.S."/>
        </authorList>
    </citation>
    <scope>NUCLEOTIDE SEQUENCE [LARGE SCALE GENOMIC DNA]</scope>
    <source>
        <strain evidence="3">TFB10046</strain>
    </source>
</reference>
<accession>J0WKG8</accession>
<keyword evidence="3" id="KW-1185">Reference proteome</keyword>
<dbReference type="EMBL" id="JH689161">
    <property type="protein sequence ID" value="EJD32255.1"/>
    <property type="molecule type" value="Genomic_DNA"/>
</dbReference>
<dbReference type="Proteomes" id="UP000006514">
    <property type="component" value="Unassembled WGS sequence"/>
</dbReference>
<evidence type="ECO:0000313" key="2">
    <source>
        <dbReference type="EMBL" id="EJD32255.1"/>
    </source>
</evidence>
<evidence type="ECO:0000313" key="3">
    <source>
        <dbReference type="Proteomes" id="UP000006514"/>
    </source>
</evidence>
<feature type="region of interest" description="Disordered" evidence="1">
    <location>
        <begin position="80"/>
        <end position="104"/>
    </location>
</feature>
<gene>
    <name evidence="2" type="ORF">AURDEDRAFT_178701</name>
</gene>
<dbReference type="InParanoid" id="J0WKG8"/>
<sequence>MCLLVPPGTGSPLAEGQVQPLRHLPAVWRVPAYEPGSLAPALISGRATATFSRSARLSNQKRTHSRRSWKLKSVACSPVHAAESESMSEKRTQRPRPASIRRLDRDRPLQDLLIPGCDVRIGTKLSPASFNARSVARRRARHIPVPGSSNSLLAHRQRAVRVSGLGLRSAKDKCNAGIAVDRDGSRLFAGFTLTTRGEAGLAAGRTLRCKERCPYKTTRPDALVARRRTPGVDECTQTSSF</sequence>
<dbReference type="AlphaFoldDB" id="J0WKG8"/>